<protein>
    <submittedName>
        <fullName evidence="1">Uncharacterized protein</fullName>
    </submittedName>
</protein>
<name>A0A1W2GDV2_REIFA</name>
<dbReference type="AlphaFoldDB" id="A0A1W2GDV2"/>
<dbReference type="RefSeq" id="WP_084372870.1">
    <property type="nucleotide sequence ID" value="NZ_FWYF01000002.1"/>
</dbReference>
<dbReference type="Proteomes" id="UP000192472">
    <property type="component" value="Unassembled WGS sequence"/>
</dbReference>
<organism evidence="1 2">
    <name type="scientific">Reichenbachiella faecimaris</name>
    <dbReference type="NCBI Taxonomy" id="692418"/>
    <lineage>
        <taxon>Bacteria</taxon>
        <taxon>Pseudomonadati</taxon>
        <taxon>Bacteroidota</taxon>
        <taxon>Cytophagia</taxon>
        <taxon>Cytophagales</taxon>
        <taxon>Reichenbachiellaceae</taxon>
        <taxon>Reichenbachiella</taxon>
    </lineage>
</organism>
<sequence length="118" mass="12540">MAMSASCTITNQTGSEIMITQMGKVNDDAGFTAPSIGTKVSNGESFTISMGNDSFPIAPRGVGFNMGFIDFGNQQLGSIYLDDPAVGAHQFNYGNTPVFDYPTQNPGGNVYDIQIKVK</sequence>
<dbReference type="EMBL" id="FWYF01000002">
    <property type="protein sequence ID" value="SMD34850.1"/>
    <property type="molecule type" value="Genomic_DNA"/>
</dbReference>
<proteinExistence type="predicted"/>
<gene>
    <name evidence="1" type="ORF">SAMN04488029_2206</name>
</gene>
<reference evidence="1 2" key="1">
    <citation type="submission" date="2017-04" db="EMBL/GenBank/DDBJ databases">
        <authorList>
            <person name="Afonso C.L."/>
            <person name="Miller P.J."/>
            <person name="Scott M.A."/>
            <person name="Spackman E."/>
            <person name="Goraichik I."/>
            <person name="Dimitrov K.M."/>
            <person name="Suarez D.L."/>
            <person name="Swayne D.E."/>
        </authorList>
    </citation>
    <scope>NUCLEOTIDE SEQUENCE [LARGE SCALE GENOMIC DNA]</scope>
    <source>
        <strain evidence="1 2">DSM 26133</strain>
    </source>
</reference>
<accession>A0A1W2GDV2</accession>
<evidence type="ECO:0000313" key="2">
    <source>
        <dbReference type="Proteomes" id="UP000192472"/>
    </source>
</evidence>
<dbReference type="OrthoDB" id="9553564at2"/>
<keyword evidence="2" id="KW-1185">Reference proteome</keyword>
<evidence type="ECO:0000313" key="1">
    <source>
        <dbReference type="EMBL" id="SMD34850.1"/>
    </source>
</evidence>